<evidence type="ECO:0000313" key="2">
    <source>
        <dbReference type="EMBL" id="EQC38866.1"/>
    </source>
</evidence>
<gene>
    <name evidence="2" type="ORF">SDRG_03824</name>
</gene>
<comment type="similarity">
    <text evidence="1">Belongs to the STK19 family.</text>
</comment>
<evidence type="ECO:0000313" key="3">
    <source>
        <dbReference type="Proteomes" id="UP000030762"/>
    </source>
</evidence>
<dbReference type="EMBL" id="JH767140">
    <property type="protein sequence ID" value="EQC38866.1"/>
    <property type="molecule type" value="Genomic_DNA"/>
</dbReference>
<dbReference type="InterPro" id="IPR018865">
    <property type="entry name" value="STK19-like"/>
</dbReference>
<dbReference type="OMA" id="FGWFERY"/>
<protein>
    <submittedName>
        <fullName evidence="2">Uncharacterized protein</fullName>
    </submittedName>
</protein>
<dbReference type="STRING" id="1156394.T0QW12"/>
<dbReference type="InParanoid" id="T0QW12"/>
<evidence type="ECO:0000256" key="1">
    <source>
        <dbReference type="ARBA" id="ARBA00093458"/>
    </source>
</evidence>
<dbReference type="VEuPathDB" id="FungiDB:SDRG_03824"/>
<name>T0QW12_SAPDV</name>
<sequence>MLRGRLRQLARAAPADNALLDMEAMDTTEDDALDAMASDVMDDTLAAIHMLLGRYHRAYATFPLPSLVLAHHIYSVLPNRTVVDQRVHELRLDGTLLLLQVNLPGPNVHALVLTHDYSAFLLDLSRGSRGARMFAKILPRLSTRSTLAKSTLYDEMRAQFTRRGRPPPPDTALDKDIAHLVHLGFLVATVEMAVDRYYFSLPRLGALVSALHAGRRTIRMLLQRAPYREMTEHDVLKRKVKSSPFGMSYHILEMAHAGLLARVPTATSFLLKYTDPADGQA</sequence>
<organism evidence="2 3">
    <name type="scientific">Saprolegnia diclina (strain VS20)</name>
    <dbReference type="NCBI Taxonomy" id="1156394"/>
    <lineage>
        <taxon>Eukaryota</taxon>
        <taxon>Sar</taxon>
        <taxon>Stramenopiles</taxon>
        <taxon>Oomycota</taxon>
        <taxon>Saprolegniomycetes</taxon>
        <taxon>Saprolegniales</taxon>
        <taxon>Saprolegniaceae</taxon>
        <taxon>Saprolegnia</taxon>
    </lineage>
</organism>
<dbReference type="Pfam" id="PF10494">
    <property type="entry name" value="Stk19"/>
    <property type="match status" value="1"/>
</dbReference>
<dbReference type="AlphaFoldDB" id="T0QW12"/>
<dbReference type="PANTHER" id="PTHR15243:SF0">
    <property type="entry name" value="SERINE_THREONINE-PROTEIN KINASE 19"/>
    <property type="match status" value="1"/>
</dbReference>
<reference evidence="2 3" key="1">
    <citation type="submission" date="2012-04" db="EMBL/GenBank/DDBJ databases">
        <title>The Genome Sequence of Saprolegnia declina VS20.</title>
        <authorList>
            <consortium name="The Broad Institute Genome Sequencing Platform"/>
            <person name="Russ C."/>
            <person name="Nusbaum C."/>
            <person name="Tyler B."/>
            <person name="van West P."/>
            <person name="Dieguez-Uribeondo J."/>
            <person name="de Bruijn I."/>
            <person name="Tripathy S."/>
            <person name="Jiang R."/>
            <person name="Young S.K."/>
            <person name="Zeng Q."/>
            <person name="Gargeya S."/>
            <person name="Fitzgerald M."/>
            <person name="Haas B."/>
            <person name="Abouelleil A."/>
            <person name="Alvarado L."/>
            <person name="Arachchi H.M."/>
            <person name="Berlin A."/>
            <person name="Chapman S.B."/>
            <person name="Goldberg J."/>
            <person name="Griggs A."/>
            <person name="Gujja S."/>
            <person name="Hansen M."/>
            <person name="Howarth C."/>
            <person name="Imamovic A."/>
            <person name="Larimer J."/>
            <person name="McCowen C."/>
            <person name="Montmayeur A."/>
            <person name="Murphy C."/>
            <person name="Neiman D."/>
            <person name="Pearson M."/>
            <person name="Priest M."/>
            <person name="Roberts A."/>
            <person name="Saif S."/>
            <person name="Shea T."/>
            <person name="Sisk P."/>
            <person name="Sykes S."/>
            <person name="Wortman J."/>
            <person name="Nusbaum C."/>
            <person name="Birren B."/>
        </authorList>
    </citation>
    <scope>NUCLEOTIDE SEQUENCE [LARGE SCALE GENOMIC DNA]</scope>
    <source>
        <strain evidence="2 3">VS20</strain>
    </source>
</reference>
<dbReference type="OrthoDB" id="10261701at2759"/>
<dbReference type="Proteomes" id="UP000030762">
    <property type="component" value="Unassembled WGS sequence"/>
</dbReference>
<proteinExistence type="inferred from homology"/>
<dbReference type="PANTHER" id="PTHR15243">
    <property type="entry name" value="SERINE/THREONINE-PROTEIN KINASE 19"/>
    <property type="match status" value="1"/>
</dbReference>
<accession>T0QW12</accession>
<dbReference type="GeneID" id="19944551"/>
<keyword evidence="3" id="KW-1185">Reference proteome</keyword>
<dbReference type="RefSeq" id="XP_008607690.1">
    <property type="nucleotide sequence ID" value="XM_008609468.1"/>
</dbReference>